<dbReference type="OrthoDB" id="431068at2759"/>
<dbReference type="SUPFAM" id="SSF54928">
    <property type="entry name" value="RNA-binding domain, RBD"/>
    <property type="match status" value="2"/>
</dbReference>
<sequence>MFARRQLTASASIVRLVAGRQPDVCQTYATIVARGTVHERSAVARRQRLAAVRHMNSLAVQEETEDAEKEEEEQAEDDDCVVRLRGLPFAANEEDIRQFFGNGICISRRDNAIVIGLSKSNLPTGMAWVRLATTSDFNKAIAQNKKYLGTRYIEVYPATDQDLENAVLENGSRFNIRHNCYALVSPTRIRLQGLPFTSTAEDIKEFLRDFKVPEGSIRLGADMSRRLSGVAWADLETSEEADRAVRELHMQHLGERYIEVVRETRDAPLGEDESRDEVKVVLKGLPYDAKRSMILNFFRGYLVLPDSVNIERDASGKGTGVATVSFASGLEAKRAIKERNRTYIKDRYIDVSRF</sequence>
<name>A0A0G4IL82_PLABS</name>
<reference evidence="6 8" key="2">
    <citation type="submission" date="2018-03" db="EMBL/GenBank/DDBJ databases">
        <authorList>
            <person name="Fogelqvist J."/>
        </authorList>
    </citation>
    <scope>NUCLEOTIDE SEQUENCE [LARGE SCALE GENOMIC DNA]</scope>
</reference>
<keyword evidence="1" id="KW-0677">Repeat</keyword>
<accession>A0A0G4IL82</accession>
<feature type="domain" description="RRM" evidence="4">
    <location>
        <begin position="278"/>
        <end position="354"/>
    </location>
</feature>
<evidence type="ECO:0000259" key="4">
    <source>
        <dbReference type="PROSITE" id="PS50102"/>
    </source>
</evidence>
<keyword evidence="2 3" id="KW-0694">RNA-binding</keyword>
<reference evidence="5 7" key="1">
    <citation type="submission" date="2015-02" db="EMBL/GenBank/DDBJ databases">
        <authorList>
            <person name="Chooi Y.-H."/>
        </authorList>
    </citation>
    <scope>NUCLEOTIDE SEQUENCE [LARGE SCALE GENOMIC DNA]</scope>
    <source>
        <strain evidence="5">E3</strain>
    </source>
</reference>
<dbReference type="Proteomes" id="UP000039324">
    <property type="component" value="Unassembled WGS sequence"/>
</dbReference>
<evidence type="ECO:0000313" key="5">
    <source>
        <dbReference type="EMBL" id="CEO96006.1"/>
    </source>
</evidence>
<evidence type="ECO:0000256" key="2">
    <source>
        <dbReference type="ARBA" id="ARBA00022884"/>
    </source>
</evidence>
<dbReference type="STRING" id="37360.A0A0G4IL82"/>
<dbReference type="CDD" id="cd12254">
    <property type="entry name" value="RRM_hnRNPH_ESRPs_RBM12_like"/>
    <property type="match status" value="1"/>
</dbReference>
<dbReference type="Proteomes" id="UP000290189">
    <property type="component" value="Unassembled WGS sequence"/>
</dbReference>
<dbReference type="EMBL" id="OVEO01000001">
    <property type="protein sequence ID" value="SPQ93448.1"/>
    <property type="molecule type" value="Genomic_DNA"/>
</dbReference>
<evidence type="ECO:0000313" key="6">
    <source>
        <dbReference type="EMBL" id="SPQ93448.1"/>
    </source>
</evidence>
<evidence type="ECO:0000256" key="1">
    <source>
        <dbReference type="ARBA" id="ARBA00022737"/>
    </source>
</evidence>
<evidence type="ECO:0000313" key="8">
    <source>
        <dbReference type="Proteomes" id="UP000290189"/>
    </source>
</evidence>
<dbReference type="InterPro" id="IPR012677">
    <property type="entry name" value="Nucleotide-bd_a/b_plait_sf"/>
</dbReference>
<keyword evidence="6" id="KW-0496">Mitochondrion</keyword>
<dbReference type="Pfam" id="PF00076">
    <property type="entry name" value="RRM_1"/>
    <property type="match status" value="1"/>
</dbReference>
<dbReference type="SMART" id="SM00360">
    <property type="entry name" value="RRM"/>
    <property type="match status" value="3"/>
</dbReference>
<dbReference type="InterPro" id="IPR050666">
    <property type="entry name" value="ESRP"/>
</dbReference>
<dbReference type="OMA" id="WSCTAQD"/>
<dbReference type="PROSITE" id="PS50102">
    <property type="entry name" value="RRM"/>
    <property type="match status" value="3"/>
</dbReference>
<dbReference type="InterPro" id="IPR000504">
    <property type="entry name" value="RRM_dom"/>
</dbReference>
<organism evidence="5 7">
    <name type="scientific">Plasmodiophora brassicae</name>
    <name type="common">Clubroot disease agent</name>
    <dbReference type="NCBI Taxonomy" id="37360"/>
    <lineage>
        <taxon>Eukaryota</taxon>
        <taxon>Sar</taxon>
        <taxon>Rhizaria</taxon>
        <taxon>Endomyxa</taxon>
        <taxon>Phytomyxea</taxon>
        <taxon>Plasmodiophorida</taxon>
        <taxon>Plasmodiophoridae</taxon>
        <taxon>Plasmodiophora</taxon>
    </lineage>
</organism>
<gene>
    <name evidence="5" type="ORF">PBRA_004696</name>
    <name evidence="6" type="ORF">PLBR_LOCUS663</name>
</gene>
<dbReference type="AlphaFoldDB" id="A0A0G4IL82"/>
<dbReference type="PANTHER" id="PTHR13976">
    <property type="entry name" value="HETEROGENEOUS NUCLEAR RIBONUCLEOPROTEIN-RELATED"/>
    <property type="match status" value="1"/>
</dbReference>
<dbReference type="EMBL" id="CDSF01000046">
    <property type="protein sequence ID" value="CEO96006.1"/>
    <property type="molecule type" value="Genomic_DNA"/>
</dbReference>
<feature type="domain" description="RRM" evidence="4">
    <location>
        <begin position="80"/>
        <end position="160"/>
    </location>
</feature>
<dbReference type="InterPro" id="IPR035979">
    <property type="entry name" value="RBD_domain_sf"/>
</dbReference>
<feature type="domain" description="RRM" evidence="4">
    <location>
        <begin position="187"/>
        <end position="265"/>
    </location>
</feature>
<keyword evidence="7" id="KW-1185">Reference proteome</keyword>
<protein>
    <recommendedName>
        <fullName evidence="4">RRM domain-containing protein</fullName>
    </recommendedName>
</protein>
<dbReference type="GO" id="GO:0003723">
    <property type="term" value="F:RNA binding"/>
    <property type="evidence" value="ECO:0007669"/>
    <property type="project" value="UniProtKB-UniRule"/>
</dbReference>
<proteinExistence type="predicted"/>
<dbReference type="Gene3D" id="3.30.70.330">
    <property type="match status" value="3"/>
</dbReference>
<evidence type="ECO:0000313" key="7">
    <source>
        <dbReference type="Proteomes" id="UP000039324"/>
    </source>
</evidence>
<geneLocation type="mitochondrion" evidence="6"/>
<evidence type="ECO:0000256" key="3">
    <source>
        <dbReference type="PROSITE-ProRule" id="PRU00176"/>
    </source>
</evidence>